<dbReference type="PROSITE" id="PS50850">
    <property type="entry name" value="MFS"/>
    <property type="match status" value="1"/>
</dbReference>
<feature type="transmembrane region" description="Helical" evidence="6">
    <location>
        <begin position="175"/>
        <end position="195"/>
    </location>
</feature>
<protein>
    <recommendedName>
        <fullName evidence="7">Major facilitator superfamily (MFS) profile domain-containing protein</fullName>
    </recommendedName>
</protein>
<evidence type="ECO:0000256" key="6">
    <source>
        <dbReference type="SAM" id="Phobius"/>
    </source>
</evidence>
<feature type="transmembrane region" description="Helical" evidence="6">
    <location>
        <begin position="46"/>
        <end position="68"/>
    </location>
</feature>
<dbReference type="KEGG" id="sng:SNE_A15740"/>
<name>F8L9C7_SIMNZ</name>
<dbReference type="Pfam" id="PF07690">
    <property type="entry name" value="MFS_1"/>
    <property type="match status" value="1"/>
</dbReference>
<dbReference type="SUPFAM" id="SSF103473">
    <property type="entry name" value="MFS general substrate transporter"/>
    <property type="match status" value="1"/>
</dbReference>
<feature type="transmembrane region" description="Helical" evidence="6">
    <location>
        <begin position="378"/>
        <end position="398"/>
    </location>
</feature>
<dbReference type="EMBL" id="FR872582">
    <property type="protein sequence ID" value="CCB89451.1"/>
    <property type="molecule type" value="Genomic_DNA"/>
</dbReference>
<comment type="subcellular location">
    <subcellularLocation>
        <location evidence="1">Membrane</location>
        <topology evidence="1">Multi-pass membrane protein</topology>
    </subcellularLocation>
</comment>
<dbReference type="PROSITE" id="PS00216">
    <property type="entry name" value="SUGAR_TRANSPORT_1"/>
    <property type="match status" value="1"/>
</dbReference>
<feature type="transmembrane region" description="Helical" evidence="6">
    <location>
        <begin position="262"/>
        <end position="283"/>
    </location>
</feature>
<dbReference type="InterPro" id="IPR011701">
    <property type="entry name" value="MFS"/>
</dbReference>
<dbReference type="InterPro" id="IPR036259">
    <property type="entry name" value="MFS_trans_sf"/>
</dbReference>
<dbReference type="GO" id="GO:0022857">
    <property type="term" value="F:transmembrane transporter activity"/>
    <property type="evidence" value="ECO:0007669"/>
    <property type="project" value="InterPro"/>
</dbReference>
<accession>F8L9C7</accession>
<keyword evidence="5 6" id="KW-0472">Membrane</keyword>
<dbReference type="AlphaFoldDB" id="F8L9C7"/>
<dbReference type="OrthoDB" id="20079at2"/>
<proteinExistence type="predicted"/>
<dbReference type="Proteomes" id="UP000000496">
    <property type="component" value="Chromosome gsn.131"/>
</dbReference>
<feature type="transmembrane region" description="Helical" evidence="6">
    <location>
        <begin position="80"/>
        <end position="102"/>
    </location>
</feature>
<keyword evidence="3 6" id="KW-0812">Transmembrane</keyword>
<feature type="transmembrane region" description="Helical" evidence="6">
    <location>
        <begin position="216"/>
        <end position="242"/>
    </location>
</feature>
<dbReference type="CDD" id="cd17325">
    <property type="entry name" value="MFS_MdtG_SLC18_like"/>
    <property type="match status" value="1"/>
</dbReference>
<dbReference type="InterPro" id="IPR005829">
    <property type="entry name" value="Sugar_transporter_CS"/>
</dbReference>
<evidence type="ECO:0000256" key="1">
    <source>
        <dbReference type="ARBA" id="ARBA00004141"/>
    </source>
</evidence>
<evidence type="ECO:0000259" key="7">
    <source>
        <dbReference type="PROSITE" id="PS50850"/>
    </source>
</evidence>
<evidence type="ECO:0000313" key="8">
    <source>
        <dbReference type="EMBL" id="CCB89451.1"/>
    </source>
</evidence>
<evidence type="ECO:0000256" key="2">
    <source>
        <dbReference type="ARBA" id="ARBA00022448"/>
    </source>
</evidence>
<reference evidence="8 9" key="2">
    <citation type="journal article" date="2011" name="Mol. Biol. Evol.">
        <title>Unity in variety--the pan-genome of the Chlamydiae.</title>
        <authorList>
            <person name="Collingro A."/>
            <person name="Tischler P."/>
            <person name="Weinmaier T."/>
            <person name="Penz T."/>
            <person name="Heinz E."/>
            <person name="Brunham R.C."/>
            <person name="Read T.D."/>
            <person name="Bavoil P.M."/>
            <person name="Sachse K."/>
            <person name="Kahane S."/>
            <person name="Friedman M.G."/>
            <person name="Rattei T."/>
            <person name="Myers G.S."/>
            <person name="Horn M."/>
        </authorList>
    </citation>
    <scope>NUCLEOTIDE SEQUENCE [LARGE SCALE GENOMIC DNA]</scope>
    <source>
        <strain evidence="9">ATCC VR-1471 / Z</strain>
    </source>
</reference>
<dbReference type="RefSeq" id="WP_013943917.1">
    <property type="nucleotide sequence ID" value="NC_015713.1"/>
</dbReference>
<dbReference type="STRING" id="331113.SNE_A15740"/>
<dbReference type="Gene3D" id="1.20.1250.20">
    <property type="entry name" value="MFS general substrate transporter like domains"/>
    <property type="match status" value="1"/>
</dbReference>
<feature type="transmembrane region" description="Helical" evidence="6">
    <location>
        <begin position="290"/>
        <end position="309"/>
    </location>
</feature>
<keyword evidence="2" id="KW-0813">Transport</keyword>
<feature type="domain" description="Major facilitator superfamily (MFS) profile" evidence="7">
    <location>
        <begin position="4"/>
        <end position="402"/>
    </location>
</feature>
<feature type="transmembrane region" description="Helical" evidence="6">
    <location>
        <begin position="315"/>
        <end position="341"/>
    </location>
</feature>
<evidence type="ECO:0000256" key="5">
    <source>
        <dbReference type="ARBA" id="ARBA00023136"/>
    </source>
</evidence>
<reference key="1">
    <citation type="journal article" date="2011" name="Mol. Biol. Evol.">
        <title>Unity in variety -- the pan-genome of the Chlamydiae.</title>
        <authorList>
            <person name="Collingro A."/>
            <person name="Tischler P."/>
            <person name="Weinmaier T."/>
            <person name="Penz T."/>
            <person name="Heinz E."/>
            <person name="Brunham R.C."/>
            <person name="Read T.D."/>
            <person name="Bavoil P.M."/>
            <person name="Sachse K."/>
            <person name="Kahane S."/>
            <person name="Friedman M.G."/>
            <person name="Rattei T."/>
            <person name="Myers G.S.A."/>
            <person name="Horn M."/>
        </authorList>
    </citation>
    <scope>NUCLEOTIDE SEQUENCE</scope>
    <source>
        <strain>Z</strain>
    </source>
</reference>
<evidence type="ECO:0000313" key="9">
    <source>
        <dbReference type="Proteomes" id="UP000000496"/>
    </source>
</evidence>
<feature type="transmembrane region" description="Helical" evidence="6">
    <location>
        <begin position="7"/>
        <end position="26"/>
    </location>
</feature>
<dbReference type="HOGENOM" id="CLU_001265_10_11_0"/>
<dbReference type="PANTHER" id="PTHR23506">
    <property type="entry name" value="GH10249P"/>
    <property type="match status" value="1"/>
</dbReference>
<dbReference type="eggNOG" id="COG2814">
    <property type="taxonomic scope" value="Bacteria"/>
</dbReference>
<keyword evidence="4 6" id="KW-1133">Transmembrane helix</keyword>
<gene>
    <name evidence="8" type="ordered locus">SNE_A15740</name>
</gene>
<feature type="transmembrane region" description="Helical" evidence="6">
    <location>
        <begin position="108"/>
        <end position="128"/>
    </location>
</feature>
<organism evidence="8 9">
    <name type="scientific">Simkania negevensis (strain ATCC VR-1471 / DSM 27360 / Z)</name>
    <dbReference type="NCBI Taxonomy" id="331113"/>
    <lineage>
        <taxon>Bacteria</taxon>
        <taxon>Pseudomonadati</taxon>
        <taxon>Chlamydiota</taxon>
        <taxon>Chlamydiia</taxon>
        <taxon>Parachlamydiales</taxon>
        <taxon>Simkaniaceae</taxon>
        <taxon>Simkania</taxon>
    </lineage>
</organism>
<evidence type="ECO:0000256" key="4">
    <source>
        <dbReference type="ARBA" id="ARBA00022989"/>
    </source>
</evidence>
<dbReference type="GO" id="GO:0016020">
    <property type="term" value="C:membrane"/>
    <property type="evidence" value="ECO:0007669"/>
    <property type="project" value="UniProtKB-SubCell"/>
</dbReference>
<feature type="transmembrane region" description="Helical" evidence="6">
    <location>
        <begin position="353"/>
        <end position="372"/>
    </location>
</feature>
<keyword evidence="9" id="KW-1185">Reference proteome</keyword>
<dbReference type="PANTHER" id="PTHR23506:SF23">
    <property type="entry name" value="GH10249P"/>
    <property type="match status" value="1"/>
</dbReference>
<sequence>MKVKILSLYFIYFLDLMGLVFVYVVLSPLIVNSSSMLPESTSLSTRNVIVGLLFATYPLAQFFAAPILGDLSDRFGRRIILLLSSFGTALSLTLSGISILTFNLPLLFISRFTSGLFAGNLTVAQATVSESVPSDRQEHYMSLFSAVGGMSWTLGPFIAAFLSDHRLLPFFNYATPFWFLTICMFLAFFLIYWKVSETRTGPTSKKLKLHKVASNLLSVFRIQSVTVPFIASLITIFAWMMYQGFLAPYLIEKFHFTEEWEGYAYAVSSLFWMFGGFLTAHFLRRTPATKLIMIPLVLSGVSVFCYLFTFHPYIIWPLLAIANLTQAMVTACFFGIFARFVPPESHGKIFGSWNAGFALASTLGPFLSGIFVRFQINLPYLLASFIMIATAFYYITWFKRSKAIR</sequence>
<feature type="transmembrane region" description="Helical" evidence="6">
    <location>
        <begin position="140"/>
        <end position="163"/>
    </location>
</feature>
<dbReference type="InterPro" id="IPR020846">
    <property type="entry name" value="MFS_dom"/>
</dbReference>
<dbReference type="InterPro" id="IPR050930">
    <property type="entry name" value="MFS_Vesicular_Transporter"/>
</dbReference>
<evidence type="ECO:0000256" key="3">
    <source>
        <dbReference type="ARBA" id="ARBA00022692"/>
    </source>
</evidence>